<protein>
    <submittedName>
        <fullName evidence="1">Uncharacterized protein</fullName>
    </submittedName>
</protein>
<proteinExistence type="predicted"/>
<dbReference type="EMBL" id="CAIJDP010000089">
    <property type="protein sequence ID" value="CAD0008996.1"/>
    <property type="molecule type" value="Genomic_DNA"/>
</dbReference>
<evidence type="ECO:0000313" key="1">
    <source>
        <dbReference type="EMBL" id="CAD0008996.1"/>
    </source>
</evidence>
<evidence type="ECO:0000313" key="2">
    <source>
        <dbReference type="Proteomes" id="UP000530060"/>
    </source>
</evidence>
<name>A0A6V6ZBT2_9FLAO</name>
<dbReference type="PROSITE" id="PS51257">
    <property type="entry name" value="PROKAR_LIPOPROTEIN"/>
    <property type="match status" value="1"/>
</dbReference>
<organism evidence="1 2">
    <name type="scientific">Flavobacterium salmonis</name>
    <dbReference type="NCBI Taxonomy" id="2654844"/>
    <lineage>
        <taxon>Bacteria</taxon>
        <taxon>Pseudomonadati</taxon>
        <taxon>Bacteroidota</taxon>
        <taxon>Flavobacteriia</taxon>
        <taxon>Flavobacteriales</taxon>
        <taxon>Flavobacteriaceae</taxon>
        <taxon>Flavobacterium</taxon>
    </lineage>
</organism>
<comment type="caution">
    <text evidence="1">The sequence shown here is derived from an EMBL/GenBank/DDBJ whole genome shotgun (WGS) entry which is preliminary data.</text>
</comment>
<keyword evidence="2" id="KW-1185">Reference proteome</keyword>
<dbReference type="AlphaFoldDB" id="A0A6V6ZBT2"/>
<sequence length="147" mass="17278">MIMKKILFLGVLFLTISCKKSKQENLQNEIENKIKAQLNDPNSYNFNYFYLDSLEYMTNREETKTILKDIQTLNSQKDSKSQKMVSLLKSKSKFLQSLNKNKYNGIFSFRANNKFGAKILAEYSFEADSTYKILYILDNNKDTIYKD</sequence>
<gene>
    <name evidence="1" type="ORF">FLAT13_04679</name>
</gene>
<reference evidence="1 2" key="1">
    <citation type="submission" date="2020-06" db="EMBL/GenBank/DDBJ databases">
        <authorList>
            <person name="Criscuolo A."/>
        </authorList>
    </citation>
    <scope>NUCLEOTIDE SEQUENCE [LARGE SCALE GENOMIC DNA]</scope>
    <source>
        <strain evidence="2">CIP 111411</strain>
    </source>
</reference>
<accession>A0A6V6ZBT2</accession>
<dbReference type="Proteomes" id="UP000530060">
    <property type="component" value="Unassembled WGS sequence"/>
</dbReference>